<name>A0A8D9FII5_9HEMI</name>
<protein>
    <submittedName>
        <fullName evidence="1">Uncharacterized protein</fullName>
    </submittedName>
</protein>
<dbReference type="EMBL" id="HBUF01676081">
    <property type="protein sequence ID" value="CAG6791413.1"/>
    <property type="molecule type" value="Transcribed_RNA"/>
</dbReference>
<evidence type="ECO:0000313" key="1">
    <source>
        <dbReference type="EMBL" id="CAG6791412.1"/>
    </source>
</evidence>
<reference evidence="1" key="1">
    <citation type="submission" date="2021-05" db="EMBL/GenBank/DDBJ databases">
        <authorList>
            <person name="Alioto T."/>
            <person name="Alioto T."/>
            <person name="Gomez Garrido J."/>
        </authorList>
    </citation>
    <scope>NUCLEOTIDE SEQUENCE</scope>
</reference>
<organism evidence="1">
    <name type="scientific">Cacopsylla melanoneura</name>
    <dbReference type="NCBI Taxonomy" id="428564"/>
    <lineage>
        <taxon>Eukaryota</taxon>
        <taxon>Metazoa</taxon>
        <taxon>Ecdysozoa</taxon>
        <taxon>Arthropoda</taxon>
        <taxon>Hexapoda</taxon>
        <taxon>Insecta</taxon>
        <taxon>Pterygota</taxon>
        <taxon>Neoptera</taxon>
        <taxon>Paraneoptera</taxon>
        <taxon>Hemiptera</taxon>
        <taxon>Sternorrhyncha</taxon>
        <taxon>Psylloidea</taxon>
        <taxon>Psyllidae</taxon>
        <taxon>Psyllinae</taxon>
        <taxon>Cacopsylla</taxon>
    </lineage>
</organism>
<sequence>MADVIIHTYVVNGRKTEKIARFSVFRPSLHISRCDLYHRDLSQEGGSYMKLTWPPPRPDMGAGPENWPHSKKRFCNLSLPCKISNSHIKLFRGFQTFTPLAHN</sequence>
<accession>A0A8D9FII5</accession>
<dbReference type="AlphaFoldDB" id="A0A8D9FII5"/>
<dbReference type="EMBL" id="HBUF01676079">
    <property type="protein sequence ID" value="CAG6791412.1"/>
    <property type="molecule type" value="Transcribed_RNA"/>
</dbReference>
<proteinExistence type="predicted"/>